<keyword evidence="4" id="KW-1185">Reference proteome</keyword>
<dbReference type="InParanoid" id="V4UZ06"/>
<dbReference type="InterPro" id="IPR008978">
    <property type="entry name" value="HSP20-like_chaperone"/>
</dbReference>
<reference evidence="3 4" key="1">
    <citation type="submission" date="2013-10" db="EMBL/GenBank/DDBJ databases">
        <authorList>
            <consortium name="International Citrus Genome Consortium"/>
            <person name="Jenkins J."/>
            <person name="Schmutz J."/>
            <person name="Prochnik S."/>
            <person name="Rokhsar D."/>
            <person name="Gmitter F."/>
            <person name="Ollitrault P."/>
            <person name="Machado M."/>
            <person name="Talon M."/>
            <person name="Wincker P."/>
            <person name="Jaillon O."/>
            <person name="Morgante M."/>
        </authorList>
    </citation>
    <scope>NUCLEOTIDE SEQUENCE</scope>
    <source>
        <strain evidence="4">cv. Clemenules</strain>
    </source>
</reference>
<keyword evidence="2" id="KW-0732">Signal</keyword>
<accession>V4UZ06</accession>
<dbReference type="Gramene" id="ESR44649">
    <property type="protein sequence ID" value="ESR44649"/>
    <property type="gene ID" value="CICLE_v10003506mg"/>
</dbReference>
<feature type="signal peptide" evidence="2">
    <location>
        <begin position="1"/>
        <end position="29"/>
    </location>
</feature>
<evidence type="ECO:0000256" key="1">
    <source>
        <dbReference type="SAM" id="MobiDB-lite"/>
    </source>
</evidence>
<dbReference type="AlphaFoldDB" id="V4UZ06"/>
<proteinExistence type="predicted"/>
<evidence type="ECO:0000313" key="4">
    <source>
        <dbReference type="Proteomes" id="UP000030687"/>
    </source>
</evidence>
<evidence type="ECO:0008006" key="5">
    <source>
        <dbReference type="Google" id="ProtNLM"/>
    </source>
</evidence>
<feature type="chain" id="PRO_5004730721" description="SHSP domain-containing protein" evidence="2">
    <location>
        <begin position="30"/>
        <end position="143"/>
    </location>
</feature>
<sequence>MAKSRILAMTMLFLVVAATLMNMASQANALMPYTRSPFFDMMFRMTEEPFRRTTTHVITLDILGMKKDDVKIERKADDYYKERVEGERWHRAKRPFGKFWRQFRMTMMPKLAEEMKRQPKAINVDEESGNSSNEDIKPTKAQM</sequence>
<protein>
    <recommendedName>
        <fullName evidence="5">SHSP domain-containing protein</fullName>
    </recommendedName>
</protein>
<feature type="region of interest" description="Disordered" evidence="1">
    <location>
        <begin position="118"/>
        <end position="143"/>
    </location>
</feature>
<evidence type="ECO:0000256" key="2">
    <source>
        <dbReference type="SAM" id="SignalP"/>
    </source>
</evidence>
<evidence type="ECO:0000313" key="3">
    <source>
        <dbReference type="EMBL" id="ESR44649.1"/>
    </source>
</evidence>
<gene>
    <name evidence="3" type="ORF">CICLE_v10003506mg</name>
</gene>
<dbReference type="SUPFAM" id="SSF49764">
    <property type="entry name" value="HSP20-like chaperones"/>
    <property type="match status" value="1"/>
</dbReference>
<dbReference type="Proteomes" id="UP000030687">
    <property type="component" value="Unassembled WGS sequence"/>
</dbReference>
<dbReference type="EMBL" id="KI536799">
    <property type="protein sequence ID" value="ESR44649.1"/>
    <property type="molecule type" value="Genomic_DNA"/>
</dbReference>
<dbReference type="STRING" id="85681.V4UZ06"/>
<organism evidence="3 4">
    <name type="scientific">Citrus clementina</name>
    <name type="common">Clementine</name>
    <name type="synonym">Citrus deliciosa x Citrus sinensis</name>
    <dbReference type="NCBI Taxonomy" id="85681"/>
    <lineage>
        <taxon>Eukaryota</taxon>
        <taxon>Viridiplantae</taxon>
        <taxon>Streptophyta</taxon>
        <taxon>Embryophyta</taxon>
        <taxon>Tracheophyta</taxon>
        <taxon>Spermatophyta</taxon>
        <taxon>Magnoliopsida</taxon>
        <taxon>eudicotyledons</taxon>
        <taxon>Gunneridae</taxon>
        <taxon>Pentapetalae</taxon>
        <taxon>rosids</taxon>
        <taxon>malvids</taxon>
        <taxon>Sapindales</taxon>
        <taxon>Rutaceae</taxon>
        <taxon>Aurantioideae</taxon>
        <taxon>Citrus</taxon>
    </lineage>
</organism>
<feature type="compositionally biased region" description="Basic and acidic residues" evidence="1">
    <location>
        <begin position="134"/>
        <end position="143"/>
    </location>
</feature>
<dbReference type="KEGG" id="cic:CICLE_v10003506mg"/>
<dbReference type="Gene3D" id="2.60.40.790">
    <property type="match status" value="1"/>
</dbReference>
<name>V4UZ06_CITCL</name>